<gene>
    <name evidence="2" type="ORF">OFLC_LOCUS9505</name>
</gene>
<reference evidence="4" key="1">
    <citation type="submission" date="2016-06" db="UniProtKB">
        <authorList>
            <consortium name="WormBaseParasite"/>
        </authorList>
    </citation>
    <scope>IDENTIFICATION</scope>
</reference>
<proteinExistence type="predicted"/>
<evidence type="ECO:0000313" key="4">
    <source>
        <dbReference type="WBParaSite" id="OFLC_0000950601-mRNA-1"/>
    </source>
</evidence>
<organism evidence="4">
    <name type="scientific">Onchocerca flexuosa</name>
    <dbReference type="NCBI Taxonomy" id="387005"/>
    <lineage>
        <taxon>Eukaryota</taxon>
        <taxon>Metazoa</taxon>
        <taxon>Ecdysozoa</taxon>
        <taxon>Nematoda</taxon>
        <taxon>Chromadorea</taxon>
        <taxon>Rhabditida</taxon>
        <taxon>Spirurina</taxon>
        <taxon>Spiruromorpha</taxon>
        <taxon>Filarioidea</taxon>
        <taxon>Onchocercidae</taxon>
        <taxon>Onchocerca</taxon>
    </lineage>
</organism>
<dbReference type="Proteomes" id="UP000267606">
    <property type="component" value="Unassembled WGS sequence"/>
</dbReference>
<dbReference type="STRING" id="387005.A0A183HPU5"/>
<evidence type="ECO:0000256" key="1">
    <source>
        <dbReference type="SAM" id="MobiDB-lite"/>
    </source>
</evidence>
<sequence length="204" mass="23245">MLKASSSSIFIDVHTNATEVRDKEQAPFFYLAPISTVTSSSDVEDDEAGPSSTELPTTPIRPTPSALQRTESNTTFLSRLSDRLRRSFHLTSNKQSVKFLASDEVAVSEDLKTSLLHESRDETFTSYANIKIVNYNESYDSIELVRQILQRNRSSEIKRLLRKANWPMGHKTRANLWQEICKFNNPDFNAYKNSYESEGLEQLA</sequence>
<dbReference type="AlphaFoldDB" id="A0A183HPU5"/>
<accession>A0A183HPU5</accession>
<feature type="region of interest" description="Disordered" evidence="1">
    <location>
        <begin position="40"/>
        <end position="69"/>
    </location>
</feature>
<evidence type="ECO:0000313" key="3">
    <source>
        <dbReference type="Proteomes" id="UP000267606"/>
    </source>
</evidence>
<dbReference type="EMBL" id="UZAJ01011713">
    <property type="protein sequence ID" value="VDO61086.1"/>
    <property type="molecule type" value="Genomic_DNA"/>
</dbReference>
<reference evidence="2 3" key="2">
    <citation type="submission" date="2018-11" db="EMBL/GenBank/DDBJ databases">
        <authorList>
            <consortium name="Pathogen Informatics"/>
        </authorList>
    </citation>
    <scope>NUCLEOTIDE SEQUENCE [LARGE SCALE GENOMIC DNA]</scope>
</reference>
<keyword evidence="3" id="KW-1185">Reference proteome</keyword>
<evidence type="ECO:0000313" key="2">
    <source>
        <dbReference type="EMBL" id="VDO61086.1"/>
    </source>
</evidence>
<name>A0A183HPU5_9BILA</name>
<dbReference type="WBParaSite" id="OFLC_0000950601-mRNA-1">
    <property type="protein sequence ID" value="OFLC_0000950601-mRNA-1"/>
    <property type="gene ID" value="OFLC_0000950601"/>
</dbReference>
<protein>
    <submittedName>
        <fullName evidence="4">Rab-GAP TBC domain-containing protein</fullName>
    </submittedName>
</protein>